<proteinExistence type="predicted"/>
<dbReference type="SUPFAM" id="SSF52151">
    <property type="entry name" value="FabD/lysophospholipase-like"/>
    <property type="match status" value="1"/>
</dbReference>
<dbReference type="EMBL" id="JACHBX010000002">
    <property type="protein sequence ID" value="MBB6133981.1"/>
    <property type="molecule type" value="Genomic_DNA"/>
</dbReference>
<reference evidence="1 2" key="1">
    <citation type="submission" date="2020-08" db="EMBL/GenBank/DDBJ databases">
        <title>The Agave Microbiome: Exploring the role of microbial communities in plant adaptations to desert environments.</title>
        <authorList>
            <person name="Partida-Martinez L.P."/>
        </authorList>
    </citation>
    <scope>NUCLEOTIDE SEQUENCE [LARGE SCALE GENOMIC DNA]</scope>
    <source>
        <strain evidence="1 2">AT3.2</strain>
    </source>
</reference>
<evidence type="ECO:0000313" key="1">
    <source>
        <dbReference type="EMBL" id="MBB6133981.1"/>
    </source>
</evidence>
<accession>A0A7W9X013</accession>
<name>A0A7W9X013_9BURK</name>
<dbReference type="AlphaFoldDB" id="A0A7W9X013"/>
<organism evidence="1 2">
    <name type="scientific">Massilia aurea</name>
    <dbReference type="NCBI Taxonomy" id="373040"/>
    <lineage>
        <taxon>Bacteria</taxon>
        <taxon>Pseudomonadati</taxon>
        <taxon>Pseudomonadota</taxon>
        <taxon>Betaproteobacteria</taxon>
        <taxon>Burkholderiales</taxon>
        <taxon>Oxalobacteraceae</taxon>
        <taxon>Telluria group</taxon>
        <taxon>Massilia</taxon>
    </lineage>
</organism>
<dbReference type="Proteomes" id="UP000540787">
    <property type="component" value="Unassembled WGS sequence"/>
</dbReference>
<evidence type="ECO:0008006" key="3">
    <source>
        <dbReference type="Google" id="ProtNLM"/>
    </source>
</evidence>
<gene>
    <name evidence="1" type="ORF">HD842_002123</name>
</gene>
<keyword evidence="2" id="KW-1185">Reference proteome</keyword>
<protein>
    <recommendedName>
        <fullName evidence="3">Lysophospholipase</fullName>
    </recommendedName>
</protein>
<evidence type="ECO:0000313" key="2">
    <source>
        <dbReference type="Proteomes" id="UP000540787"/>
    </source>
</evidence>
<dbReference type="RefSeq" id="WP_183554151.1">
    <property type="nucleotide sequence ID" value="NZ_JACHBX010000002.1"/>
</dbReference>
<dbReference type="InterPro" id="IPR016035">
    <property type="entry name" value="Acyl_Trfase/lysoPLipase"/>
</dbReference>
<comment type="caution">
    <text evidence="1">The sequence shown here is derived from an EMBL/GenBank/DDBJ whole genome shotgun (WGS) entry which is preliminary data.</text>
</comment>
<sequence length="366" mass="40270">MRALTFQAGPLAMAQIAAHGMRAQDIAIVPAAAGGPKGLIFASLDAWLFGEWLPTAPRERTLIGASIGAWRMAAACQKDPVKAFARLAELYTGQRYTRLKPSAQEIDDVVQALLAELVSGHEDDIVGHPHHRLHILADRGLRSLAAPVGRHAELRGFASAALHNAGSRAWLARLMERVVIGGPRAGDLPWLHEPFDRFTTHFAPLTRANLASGLLASGTLPLIMKAVTDIAEAPPGSYWDGGIIDYHLALPYARAAGADKSELVLYPHFTDHIVPGWLDKSMPWRRTARGPNRSWLENMLLVTPSAEFLRSLPRGKLPDRTDFTSFGLDHDERIRVWRHAIGEGERLRDELAEFALRPDLARIQPI</sequence>